<evidence type="ECO:0000313" key="6">
    <source>
        <dbReference type="EMBL" id="MBD2616203.1"/>
    </source>
</evidence>
<keyword evidence="3" id="KW-0533">Nickel</keyword>
<keyword evidence="4" id="KW-0479">Metal-binding</keyword>
<evidence type="ECO:0000313" key="7">
    <source>
        <dbReference type="Proteomes" id="UP000606396"/>
    </source>
</evidence>
<evidence type="ECO:0000256" key="5">
    <source>
        <dbReference type="ARBA" id="ARBA00023002"/>
    </source>
</evidence>
<dbReference type="Proteomes" id="UP000606396">
    <property type="component" value="Unassembled WGS sequence"/>
</dbReference>
<accession>A0ABR8HK20</accession>
<evidence type="ECO:0000256" key="1">
    <source>
        <dbReference type="ARBA" id="ARBA00001967"/>
    </source>
</evidence>
<dbReference type="PANTHER" id="PTHR43600">
    <property type="entry name" value="COENZYME F420 HYDROGENASE, SUBUNIT ALPHA"/>
    <property type="match status" value="1"/>
</dbReference>
<name>A0ABR8HK20_NOSPU</name>
<proteinExistence type="inferred from homology"/>
<comment type="similarity">
    <text evidence="2">Belongs to the [NiFe]/[NiFeSe] hydrogenase large subunit family.</text>
</comment>
<organism evidence="6 7">
    <name type="scientific">Nostoc punctiforme FACHB-252</name>
    <dbReference type="NCBI Taxonomy" id="1357509"/>
    <lineage>
        <taxon>Bacteria</taxon>
        <taxon>Bacillati</taxon>
        <taxon>Cyanobacteriota</taxon>
        <taxon>Cyanophyceae</taxon>
        <taxon>Nostocales</taxon>
        <taxon>Nostocaceae</taxon>
        <taxon>Nostoc</taxon>
    </lineage>
</organism>
<dbReference type="EMBL" id="JACJTC010000042">
    <property type="protein sequence ID" value="MBD2616203.1"/>
    <property type="molecule type" value="Genomic_DNA"/>
</dbReference>
<dbReference type="PANTHER" id="PTHR43600:SF2">
    <property type="entry name" value="F420-NON-REDUCING HYDROGENASE VHU SUBUNIT A"/>
    <property type="match status" value="1"/>
</dbReference>
<keyword evidence="5" id="KW-0560">Oxidoreductase</keyword>
<evidence type="ECO:0000256" key="2">
    <source>
        <dbReference type="ARBA" id="ARBA00009292"/>
    </source>
</evidence>
<comment type="cofactor">
    <cofactor evidence="1">
        <name>Ni(2+)</name>
        <dbReference type="ChEBI" id="CHEBI:49786"/>
    </cofactor>
</comment>
<sequence>MMKKVIIDPVSRIEGHAKISIYLDDTGQVSDARFHVTEFRGFEKFCEGRPLWEMPGITARICGICPVSHLLASAKAGDRILAVTIPKAAEKLRRLMNLGQIIQSHALSFFHLSAPDLLLGMDSDPKGRNVFGLIAAEPELARGGIRLRQFGQEIIEQLGGRKIHPSWAVPGGVREPLSMEGRTHIQNRIPEARAIILDALGRFKNLLQDYEKEIQTFGNFPTLFMGLVTPEGLWENYDGHIRFVDSAGNIIADKLDATNYQEFIGEAVQPDSYLKSPYYRPFGYPDQSDYCRLDSGIYRVGPLARLNICSHIGTPLADAELREFRDRGKGTVTSSFFYHYARLIEILACIERIEIMMDDPDLLLGQSVAEASNRLRANAGINQLEAVGVSEAPRGTLFHHYQVDENGLLLKVNLVIATGQNNLAMNRTVAQIARYFIHGYQIPEGILNRVEAGIRAFDPCLSCSTHAAGQMPLHIQLITTDGNIVNEIWR</sequence>
<keyword evidence="7" id="KW-1185">Reference proteome</keyword>
<evidence type="ECO:0000256" key="3">
    <source>
        <dbReference type="ARBA" id="ARBA00022596"/>
    </source>
</evidence>
<dbReference type="InterPro" id="IPR018194">
    <property type="entry name" value="Ni-dep_hyd_lsu_Ni_BS"/>
</dbReference>
<evidence type="ECO:0000256" key="4">
    <source>
        <dbReference type="ARBA" id="ARBA00022723"/>
    </source>
</evidence>
<reference evidence="6 7" key="1">
    <citation type="journal article" date="2020" name="ISME J.">
        <title>Comparative genomics reveals insights into cyanobacterial evolution and habitat adaptation.</title>
        <authorList>
            <person name="Chen M.Y."/>
            <person name="Teng W.K."/>
            <person name="Zhao L."/>
            <person name="Hu C.X."/>
            <person name="Zhou Y.K."/>
            <person name="Han B.P."/>
            <person name="Song L.R."/>
            <person name="Shu W.S."/>
        </authorList>
    </citation>
    <scope>NUCLEOTIDE SEQUENCE [LARGE SCALE GENOMIC DNA]</scope>
    <source>
        <strain evidence="6 7">FACHB-252</strain>
    </source>
</reference>
<protein>
    <submittedName>
        <fullName evidence="6">Ni/Fe hydrogenase subunit alpha</fullName>
    </submittedName>
</protein>
<comment type="caution">
    <text evidence="6">The sequence shown here is derived from an EMBL/GenBank/DDBJ whole genome shotgun (WGS) entry which is preliminary data.</text>
</comment>
<gene>
    <name evidence="6" type="ORF">H6G94_34005</name>
</gene>
<dbReference type="InterPro" id="IPR029014">
    <property type="entry name" value="NiFe-Hase_large"/>
</dbReference>
<dbReference type="InterPro" id="IPR001501">
    <property type="entry name" value="Ni-dep_hyd_lsu"/>
</dbReference>
<dbReference type="SUPFAM" id="SSF56762">
    <property type="entry name" value="HydB/Nqo4-like"/>
    <property type="match status" value="1"/>
</dbReference>
<dbReference type="PROSITE" id="PS00508">
    <property type="entry name" value="NI_HGENASE_L_2"/>
    <property type="match status" value="1"/>
</dbReference>
<dbReference type="Pfam" id="PF00374">
    <property type="entry name" value="NiFeSe_Hases"/>
    <property type="match status" value="2"/>
</dbReference>
<dbReference type="Gene3D" id="1.10.645.10">
    <property type="entry name" value="Cytochrome-c3 Hydrogenase, chain B"/>
    <property type="match status" value="1"/>
</dbReference>